<keyword evidence="3" id="KW-1185">Reference proteome</keyword>
<protein>
    <submittedName>
        <fullName evidence="2">Uncharacterized protein</fullName>
    </submittedName>
</protein>
<organism evidence="2 3">
    <name type="scientific">Silvibacterium dinghuense</name>
    <dbReference type="NCBI Taxonomy" id="1560006"/>
    <lineage>
        <taxon>Bacteria</taxon>
        <taxon>Pseudomonadati</taxon>
        <taxon>Acidobacteriota</taxon>
        <taxon>Terriglobia</taxon>
        <taxon>Terriglobales</taxon>
        <taxon>Acidobacteriaceae</taxon>
        <taxon>Silvibacterium</taxon>
    </lineage>
</organism>
<dbReference type="EMBL" id="SDMK01000005">
    <property type="protein sequence ID" value="RXS93304.1"/>
    <property type="molecule type" value="Genomic_DNA"/>
</dbReference>
<proteinExistence type="predicted"/>
<evidence type="ECO:0000313" key="3">
    <source>
        <dbReference type="Proteomes" id="UP000290253"/>
    </source>
</evidence>
<feature type="region of interest" description="Disordered" evidence="1">
    <location>
        <begin position="28"/>
        <end position="76"/>
    </location>
</feature>
<dbReference type="RefSeq" id="WP_129209846.1">
    <property type="nucleotide sequence ID" value="NZ_BMGU01000002.1"/>
</dbReference>
<reference evidence="2 3" key="1">
    <citation type="journal article" date="2016" name="Int. J. Syst. Evol. Microbiol.">
        <title>Acidipila dinghuensis sp. nov., an acidobacterium isolated from forest soil.</title>
        <authorList>
            <person name="Jiang Y.W."/>
            <person name="Wang J."/>
            <person name="Chen M.H."/>
            <person name="Lv Y.Y."/>
            <person name="Qiu L.H."/>
        </authorList>
    </citation>
    <scope>NUCLEOTIDE SEQUENCE [LARGE SCALE GENOMIC DNA]</scope>
    <source>
        <strain evidence="2 3">DHOF10</strain>
    </source>
</reference>
<dbReference type="Proteomes" id="UP000290253">
    <property type="component" value="Unassembled WGS sequence"/>
</dbReference>
<gene>
    <name evidence="2" type="ORF">ESZ00_18275</name>
</gene>
<evidence type="ECO:0000313" key="2">
    <source>
        <dbReference type="EMBL" id="RXS93304.1"/>
    </source>
</evidence>
<dbReference type="AlphaFoldDB" id="A0A4Q1S8I5"/>
<evidence type="ECO:0000256" key="1">
    <source>
        <dbReference type="SAM" id="MobiDB-lite"/>
    </source>
</evidence>
<name>A0A4Q1S8I5_9BACT</name>
<comment type="caution">
    <text evidence="2">The sequence shown here is derived from an EMBL/GenBank/DDBJ whole genome shotgun (WGS) entry which is preliminary data.</text>
</comment>
<sequence length="76" mass="8481">MNREQIIAALDEEIARLQQVKKLLQSASGRSIEGNTAIKPASKRNLSPEARQRIAAAQKRRWAKQKKEASSTPAKK</sequence>
<accession>A0A4Q1S8I5</accession>
<dbReference type="OrthoDB" id="123522at2"/>